<reference evidence="1" key="2">
    <citation type="submission" date="2025-09" db="UniProtKB">
        <authorList>
            <consortium name="Ensembl"/>
        </authorList>
    </citation>
    <scope>IDENTIFICATION</scope>
</reference>
<name>A0A8C6FW13_MOSMO</name>
<evidence type="ECO:0000313" key="1">
    <source>
        <dbReference type="Ensembl" id="ENSMMSP00000029856.1"/>
    </source>
</evidence>
<protein>
    <submittedName>
        <fullName evidence="1">Uncharacterized protein</fullName>
    </submittedName>
</protein>
<evidence type="ECO:0000313" key="2">
    <source>
        <dbReference type="Proteomes" id="UP000694544"/>
    </source>
</evidence>
<organism evidence="1 2">
    <name type="scientific">Moschus moschiferus</name>
    <name type="common">Siberian musk deer</name>
    <name type="synonym">Moschus sibiricus</name>
    <dbReference type="NCBI Taxonomy" id="68415"/>
    <lineage>
        <taxon>Eukaryota</taxon>
        <taxon>Metazoa</taxon>
        <taxon>Chordata</taxon>
        <taxon>Craniata</taxon>
        <taxon>Vertebrata</taxon>
        <taxon>Euteleostomi</taxon>
        <taxon>Mammalia</taxon>
        <taxon>Eutheria</taxon>
        <taxon>Laurasiatheria</taxon>
        <taxon>Artiodactyla</taxon>
        <taxon>Ruminantia</taxon>
        <taxon>Pecora</taxon>
        <taxon>Moschidae</taxon>
        <taxon>Moschus</taxon>
    </lineage>
</organism>
<dbReference type="AlphaFoldDB" id="A0A8C6FW13"/>
<accession>A0A8C6FW13</accession>
<sequence length="50" mass="5948">AQGDYRFLKIRHFFCNLDNHTMPPATGFSIHNFIIHHEKRKTFPGLQMFS</sequence>
<keyword evidence="2" id="KW-1185">Reference proteome</keyword>
<dbReference type="Proteomes" id="UP000694544">
    <property type="component" value="Unplaced"/>
</dbReference>
<reference evidence="1" key="1">
    <citation type="submission" date="2025-08" db="UniProtKB">
        <authorList>
            <consortium name="Ensembl"/>
        </authorList>
    </citation>
    <scope>IDENTIFICATION</scope>
</reference>
<proteinExistence type="predicted"/>
<dbReference type="Ensembl" id="ENSMMST00000032881.1">
    <property type="protein sequence ID" value="ENSMMSP00000029856.1"/>
    <property type="gene ID" value="ENSMMSG00000022340.1"/>
</dbReference>